<name>A0A371I103_MUCPR</name>
<accession>A0A371I103</accession>
<feature type="domain" description="Retroviral polymerase SH3-like" evidence="1">
    <location>
        <begin position="90"/>
        <end position="135"/>
    </location>
</feature>
<keyword evidence="3" id="KW-1185">Reference proteome</keyword>
<reference evidence="2" key="1">
    <citation type="submission" date="2018-05" db="EMBL/GenBank/DDBJ databases">
        <title>Draft genome of Mucuna pruriens seed.</title>
        <authorList>
            <person name="Nnadi N.E."/>
            <person name="Vos R."/>
            <person name="Hasami M.H."/>
            <person name="Devisetty U.K."/>
            <person name="Aguiy J.C."/>
        </authorList>
    </citation>
    <scope>NUCLEOTIDE SEQUENCE [LARGE SCALE GENOMIC DNA]</scope>
    <source>
        <strain evidence="2">JCA_2017</strain>
    </source>
</reference>
<dbReference type="Pfam" id="PF25597">
    <property type="entry name" value="SH3_retrovirus"/>
    <property type="match status" value="1"/>
</dbReference>
<comment type="caution">
    <text evidence="2">The sequence shown here is derived from an EMBL/GenBank/DDBJ whole genome shotgun (WGS) entry which is preliminary data.</text>
</comment>
<organism evidence="2 3">
    <name type="scientific">Mucuna pruriens</name>
    <name type="common">Velvet bean</name>
    <name type="synonym">Dolichos pruriens</name>
    <dbReference type="NCBI Taxonomy" id="157652"/>
    <lineage>
        <taxon>Eukaryota</taxon>
        <taxon>Viridiplantae</taxon>
        <taxon>Streptophyta</taxon>
        <taxon>Embryophyta</taxon>
        <taxon>Tracheophyta</taxon>
        <taxon>Spermatophyta</taxon>
        <taxon>Magnoliopsida</taxon>
        <taxon>eudicotyledons</taxon>
        <taxon>Gunneridae</taxon>
        <taxon>Pentapetalae</taxon>
        <taxon>rosids</taxon>
        <taxon>fabids</taxon>
        <taxon>Fabales</taxon>
        <taxon>Fabaceae</taxon>
        <taxon>Papilionoideae</taxon>
        <taxon>50 kb inversion clade</taxon>
        <taxon>NPAAA clade</taxon>
        <taxon>indigoferoid/millettioid clade</taxon>
        <taxon>Phaseoleae</taxon>
        <taxon>Mucuna</taxon>
    </lineage>
</organism>
<protein>
    <recommendedName>
        <fullName evidence="1">Retroviral polymerase SH3-like domain-containing protein</fullName>
    </recommendedName>
</protein>
<dbReference type="Proteomes" id="UP000257109">
    <property type="component" value="Unassembled WGS sequence"/>
</dbReference>
<dbReference type="SUPFAM" id="SSF53098">
    <property type="entry name" value="Ribonuclease H-like"/>
    <property type="match status" value="1"/>
</dbReference>
<dbReference type="AlphaFoldDB" id="A0A371I103"/>
<dbReference type="PANTHER" id="PTHR11439">
    <property type="entry name" value="GAG-POL-RELATED RETROTRANSPOSON"/>
    <property type="match status" value="1"/>
</dbReference>
<dbReference type="EMBL" id="QJKJ01001220">
    <property type="protein sequence ID" value="RDY08728.1"/>
    <property type="molecule type" value="Genomic_DNA"/>
</dbReference>
<gene>
    <name evidence="2" type="ORF">CR513_07007</name>
</gene>
<dbReference type="InterPro" id="IPR012337">
    <property type="entry name" value="RNaseH-like_sf"/>
</dbReference>
<sequence length="377" mass="42694">MNRKTYFSNRNGIQHEVTTPCTPQHKDLVERRNQTMSNMARSMLKEKALPHSFWGEAVSIAGYVLNKCPTKRLNEGGVDWEEANSEPSTDKSETMILVGYHPTCAYRLYDPMNKKIMVSKDVVVAETESWDWKKGSSLNHDLATHLSHKEDKGRGSYQQDFAITAESDLVHFSLSADADPLSFEEAVKEKLRAIEKNKTWEVVDLSKNEHQLLSNGFTNGSIVKLKVRLMAKGFLQKTGLDYSEVFVLVARIETITLACARGWPLFIGTSKGIMLHQRKYVSEVLRRFNMIGCNSAAAPIEMNVKLEKNSEEVVDKTLFKQIVGCLRYFCNSKPGICYGVGLINNFMDNPRKPHWVAAKRIMKYLQGTLGVWCSVSK</sequence>
<dbReference type="InterPro" id="IPR057670">
    <property type="entry name" value="SH3_retrovirus"/>
</dbReference>
<dbReference type="PANTHER" id="PTHR11439:SF517">
    <property type="entry name" value="CYSTEINE-RICH RLK (RECEPTOR-LIKE PROTEIN KINASE) 8"/>
    <property type="match status" value="1"/>
</dbReference>
<dbReference type="STRING" id="157652.A0A371I103"/>
<evidence type="ECO:0000259" key="1">
    <source>
        <dbReference type="Pfam" id="PF25597"/>
    </source>
</evidence>
<feature type="non-terminal residue" evidence="2">
    <location>
        <position position="1"/>
    </location>
</feature>
<dbReference type="InterPro" id="IPR036397">
    <property type="entry name" value="RNaseH_sf"/>
</dbReference>
<dbReference type="Gene3D" id="3.30.420.10">
    <property type="entry name" value="Ribonuclease H-like superfamily/Ribonuclease H"/>
    <property type="match status" value="1"/>
</dbReference>
<evidence type="ECO:0000313" key="3">
    <source>
        <dbReference type="Proteomes" id="UP000257109"/>
    </source>
</evidence>
<dbReference type="GO" id="GO:0003676">
    <property type="term" value="F:nucleic acid binding"/>
    <property type="evidence" value="ECO:0007669"/>
    <property type="project" value="InterPro"/>
</dbReference>
<evidence type="ECO:0000313" key="2">
    <source>
        <dbReference type="EMBL" id="RDY08728.1"/>
    </source>
</evidence>
<proteinExistence type="predicted"/>